<dbReference type="SUPFAM" id="SSF63862">
    <property type="entry name" value="Thiamin pyrophosphokinase, substrate-binding domain"/>
    <property type="match status" value="1"/>
</dbReference>
<evidence type="ECO:0000256" key="1">
    <source>
        <dbReference type="ARBA" id="ARBA00022679"/>
    </source>
</evidence>
<dbReference type="RefSeq" id="XP_067758756.1">
    <property type="nucleotide sequence ID" value="XM_067902259.1"/>
</dbReference>
<reference evidence="5 6" key="1">
    <citation type="submission" date="2021-02" db="EMBL/GenBank/DDBJ databases">
        <title>Porcisia hertigi Genome sequencing and assembly.</title>
        <authorList>
            <person name="Almutairi H."/>
            <person name="Gatherer D."/>
        </authorList>
    </citation>
    <scope>NUCLEOTIDE SEQUENCE [LARGE SCALE GENOMIC DNA]</scope>
    <source>
        <strain evidence="5 6">C119</strain>
    </source>
</reference>
<dbReference type="KEGG" id="phet:94292336"/>
<evidence type="ECO:0000256" key="2">
    <source>
        <dbReference type="ARBA" id="ARBA00022741"/>
    </source>
</evidence>
<name>A0A836IHG3_9TRYP</name>
<dbReference type="SUPFAM" id="SSF63999">
    <property type="entry name" value="Thiamin pyrophosphokinase, catalytic domain"/>
    <property type="match status" value="1"/>
</dbReference>
<dbReference type="GO" id="GO:0005524">
    <property type="term" value="F:ATP binding"/>
    <property type="evidence" value="ECO:0007669"/>
    <property type="project" value="UniProtKB-KW"/>
</dbReference>
<dbReference type="InterPro" id="IPR036371">
    <property type="entry name" value="TPK_B1-bd_sf"/>
</dbReference>
<dbReference type="GO" id="GO:0004788">
    <property type="term" value="F:thiamine diphosphokinase activity"/>
    <property type="evidence" value="ECO:0007669"/>
    <property type="project" value="InterPro"/>
</dbReference>
<accession>A0A836IHG3</accession>
<dbReference type="OrthoDB" id="25149at2759"/>
<keyword evidence="2" id="KW-0547">Nucleotide-binding</keyword>
<evidence type="ECO:0000313" key="6">
    <source>
        <dbReference type="Proteomes" id="UP000674318"/>
    </source>
</evidence>
<sequence>MSQTESCPHPRTQPALYTRKLCSCNALLAVDGSDAASTDAPVPDTSLFGVILLNSPANTDEDFASYIRLFERHRGRVFEGVAAGKAEVAGEEEAAPAPVSGRHTPYFICADGAYAALARYLAKRCPGVVGSGSDGKNAVQSAPMALRLFDALIGDMDSLSARQLMRFAPTGGANAASTSAAGGELPNERGDVQGNCGSDERSLFYDRVDTIPAELVEAIRRRRDAYTCGESSATSPVPVEPPVVLPVACQMTTDFGKCVALLLRLWALDAGLPDTPTGVNHLQGLDQEVPLAEQSHEATALAAEYVARLPETSSTAAVQAGEDEREAGRCRRLLESVTPSAPSTTEQPPRRLETRVLPNVAVFGALGGRVDHEMGAICCLLRYARVFHIMVVNKYNILFACWPDGVTQVVLPRSWSPPGAAVAPYMCGIVPFGSLREAETAGFLWNMVKGRPEVYDGYTQTNGYRLAFDGIVSVCNTVTSPVVTIDVRPLHCALEPRVRGSAAPMRCVCDPGAPSVNPPVLFTLGLPETISEPHADECVCL</sequence>
<dbReference type="Gene3D" id="3.40.50.10240">
    <property type="entry name" value="Thiamin pyrophosphokinase, catalytic domain"/>
    <property type="match status" value="1"/>
</dbReference>
<keyword evidence="4" id="KW-0067">ATP-binding</keyword>
<keyword evidence="1" id="KW-0808">Transferase</keyword>
<evidence type="ECO:0008006" key="7">
    <source>
        <dbReference type="Google" id="ProtNLM"/>
    </source>
</evidence>
<evidence type="ECO:0000256" key="4">
    <source>
        <dbReference type="ARBA" id="ARBA00022840"/>
    </source>
</evidence>
<dbReference type="Proteomes" id="UP000674318">
    <property type="component" value="Chromosome 13"/>
</dbReference>
<comment type="caution">
    <text evidence="5">The sequence shown here is derived from an EMBL/GenBank/DDBJ whole genome shotgun (WGS) entry which is preliminary data.</text>
</comment>
<dbReference type="GeneID" id="94292336"/>
<proteinExistence type="predicted"/>
<dbReference type="GO" id="GO:0009229">
    <property type="term" value="P:thiamine diphosphate biosynthetic process"/>
    <property type="evidence" value="ECO:0007669"/>
    <property type="project" value="InterPro"/>
</dbReference>
<organism evidence="5 6">
    <name type="scientific">Porcisia hertigi</name>
    <dbReference type="NCBI Taxonomy" id="2761500"/>
    <lineage>
        <taxon>Eukaryota</taxon>
        <taxon>Discoba</taxon>
        <taxon>Euglenozoa</taxon>
        <taxon>Kinetoplastea</taxon>
        <taxon>Metakinetoplastina</taxon>
        <taxon>Trypanosomatida</taxon>
        <taxon>Trypanosomatidae</taxon>
        <taxon>Leishmaniinae</taxon>
        <taxon>Porcisia</taxon>
    </lineage>
</organism>
<gene>
    <name evidence="5" type="ORF">JKF63_06309</name>
</gene>
<keyword evidence="6" id="KW-1185">Reference proteome</keyword>
<dbReference type="PANTHER" id="PTHR13622:SF8">
    <property type="entry name" value="THIAMIN PYROPHOSPHOKINASE 1"/>
    <property type="match status" value="1"/>
</dbReference>
<protein>
    <recommendedName>
        <fullName evidence="7">Thiamine diphosphokinase</fullName>
    </recommendedName>
</protein>
<dbReference type="EMBL" id="JAFJZO010000013">
    <property type="protein sequence ID" value="KAG5509604.1"/>
    <property type="molecule type" value="Genomic_DNA"/>
</dbReference>
<dbReference type="InterPro" id="IPR036759">
    <property type="entry name" value="TPK_catalytic_sf"/>
</dbReference>
<evidence type="ECO:0000256" key="3">
    <source>
        <dbReference type="ARBA" id="ARBA00022777"/>
    </source>
</evidence>
<evidence type="ECO:0000313" key="5">
    <source>
        <dbReference type="EMBL" id="KAG5509604.1"/>
    </source>
</evidence>
<dbReference type="AlphaFoldDB" id="A0A836IHG3"/>
<dbReference type="GO" id="GO:0016301">
    <property type="term" value="F:kinase activity"/>
    <property type="evidence" value="ECO:0007669"/>
    <property type="project" value="UniProtKB-KW"/>
</dbReference>
<keyword evidence="3" id="KW-0418">Kinase</keyword>
<dbReference type="PANTHER" id="PTHR13622">
    <property type="entry name" value="THIAMIN PYROPHOSPHOKINASE"/>
    <property type="match status" value="1"/>
</dbReference>